<protein>
    <recommendedName>
        <fullName evidence="1">HTH merR-type domain-containing protein</fullName>
    </recommendedName>
</protein>
<dbReference type="PROSITE" id="PS50937">
    <property type="entry name" value="HTH_MERR_2"/>
    <property type="match status" value="1"/>
</dbReference>
<reference evidence="3" key="1">
    <citation type="journal article" date="2019" name="Int. J. Syst. Evol. Microbiol.">
        <title>The Global Catalogue of Microorganisms (GCM) 10K type strain sequencing project: providing services to taxonomists for standard genome sequencing and annotation.</title>
        <authorList>
            <consortium name="The Broad Institute Genomics Platform"/>
            <consortium name="The Broad Institute Genome Sequencing Center for Infectious Disease"/>
            <person name="Wu L."/>
            <person name="Ma J."/>
        </authorList>
    </citation>
    <scope>NUCLEOTIDE SEQUENCE [LARGE SCALE GENOMIC DNA]</scope>
    <source>
        <strain evidence="3">JCM 17440</strain>
    </source>
</reference>
<dbReference type="Proteomes" id="UP001501710">
    <property type="component" value="Unassembled WGS sequence"/>
</dbReference>
<evidence type="ECO:0000259" key="1">
    <source>
        <dbReference type="PROSITE" id="PS50937"/>
    </source>
</evidence>
<dbReference type="InterPro" id="IPR009061">
    <property type="entry name" value="DNA-bd_dom_put_sf"/>
</dbReference>
<organism evidence="2 3">
    <name type="scientific">Actinomadura meridiana</name>
    <dbReference type="NCBI Taxonomy" id="559626"/>
    <lineage>
        <taxon>Bacteria</taxon>
        <taxon>Bacillati</taxon>
        <taxon>Actinomycetota</taxon>
        <taxon>Actinomycetes</taxon>
        <taxon>Streptosporangiales</taxon>
        <taxon>Thermomonosporaceae</taxon>
        <taxon>Actinomadura</taxon>
    </lineage>
</organism>
<feature type="domain" description="HTH merR-type" evidence="1">
    <location>
        <begin position="1"/>
        <end position="31"/>
    </location>
</feature>
<name>A0ABP8CK32_9ACTN</name>
<dbReference type="EMBL" id="BAABAS010000021">
    <property type="protein sequence ID" value="GAA4240098.1"/>
    <property type="molecule type" value="Genomic_DNA"/>
</dbReference>
<dbReference type="SUPFAM" id="SSF46955">
    <property type="entry name" value="Putative DNA-binding domain"/>
    <property type="match status" value="1"/>
</dbReference>
<dbReference type="CDD" id="cd00592">
    <property type="entry name" value="HTH_MerR-like"/>
    <property type="match status" value="1"/>
</dbReference>
<keyword evidence="3" id="KW-1185">Reference proteome</keyword>
<evidence type="ECO:0000313" key="2">
    <source>
        <dbReference type="EMBL" id="GAA4240098.1"/>
    </source>
</evidence>
<dbReference type="RefSeq" id="WP_344904508.1">
    <property type="nucleotide sequence ID" value="NZ_BAABAS010000021.1"/>
</dbReference>
<dbReference type="Gene3D" id="1.10.1660.10">
    <property type="match status" value="1"/>
</dbReference>
<dbReference type="InterPro" id="IPR000551">
    <property type="entry name" value="MerR-type_HTH_dom"/>
</dbReference>
<gene>
    <name evidence="2" type="ORF">GCM10022254_63580</name>
</gene>
<dbReference type="Pfam" id="PF00376">
    <property type="entry name" value="MerR"/>
    <property type="match status" value="1"/>
</dbReference>
<sequence>MRIGELAALVRVSTRAVRHYHHVGLLPEPERLAGLLDEAELSADSAVSPEMAEALRGLPPGRR</sequence>
<comment type="caution">
    <text evidence="2">The sequence shown here is derived from an EMBL/GenBank/DDBJ whole genome shotgun (WGS) entry which is preliminary data.</text>
</comment>
<accession>A0ABP8CK32</accession>
<evidence type="ECO:0000313" key="3">
    <source>
        <dbReference type="Proteomes" id="UP001501710"/>
    </source>
</evidence>
<proteinExistence type="predicted"/>